<proteinExistence type="predicted"/>
<protein>
    <submittedName>
        <fullName evidence="1">Uncharacterized protein</fullName>
    </submittedName>
</protein>
<sequence>MHRCFAHSSHPGTSTFSPFAPVSPRLSHCKLPACQEPACGPSKALPTSTRMSTRPNLQKGWTWESERAHAQWGAHPCHQGSEEQNDSSTYRILYSILAKKNLYKLPDGPSDARQSTYKAIHAYPIRKAQWKRSSSPPLSHQKTGSRCIRRAPASIPSLFLSTPQPFSAFSSPL</sequence>
<name>A0A5C3KBF5_COPMA</name>
<evidence type="ECO:0000313" key="1">
    <source>
        <dbReference type="EMBL" id="TFK17182.1"/>
    </source>
</evidence>
<reference evidence="1 2" key="1">
    <citation type="journal article" date="2019" name="Nat. Ecol. Evol.">
        <title>Megaphylogeny resolves global patterns of mushroom evolution.</title>
        <authorList>
            <person name="Varga T."/>
            <person name="Krizsan K."/>
            <person name="Foldi C."/>
            <person name="Dima B."/>
            <person name="Sanchez-Garcia M."/>
            <person name="Sanchez-Ramirez S."/>
            <person name="Szollosi G.J."/>
            <person name="Szarkandi J.G."/>
            <person name="Papp V."/>
            <person name="Albert L."/>
            <person name="Andreopoulos W."/>
            <person name="Angelini C."/>
            <person name="Antonin V."/>
            <person name="Barry K.W."/>
            <person name="Bougher N.L."/>
            <person name="Buchanan P."/>
            <person name="Buyck B."/>
            <person name="Bense V."/>
            <person name="Catcheside P."/>
            <person name="Chovatia M."/>
            <person name="Cooper J."/>
            <person name="Damon W."/>
            <person name="Desjardin D."/>
            <person name="Finy P."/>
            <person name="Geml J."/>
            <person name="Haridas S."/>
            <person name="Hughes K."/>
            <person name="Justo A."/>
            <person name="Karasinski D."/>
            <person name="Kautmanova I."/>
            <person name="Kiss B."/>
            <person name="Kocsube S."/>
            <person name="Kotiranta H."/>
            <person name="LaButti K.M."/>
            <person name="Lechner B.E."/>
            <person name="Liimatainen K."/>
            <person name="Lipzen A."/>
            <person name="Lukacs Z."/>
            <person name="Mihaltcheva S."/>
            <person name="Morgado L.N."/>
            <person name="Niskanen T."/>
            <person name="Noordeloos M.E."/>
            <person name="Ohm R.A."/>
            <person name="Ortiz-Santana B."/>
            <person name="Ovrebo C."/>
            <person name="Racz N."/>
            <person name="Riley R."/>
            <person name="Savchenko A."/>
            <person name="Shiryaev A."/>
            <person name="Soop K."/>
            <person name="Spirin V."/>
            <person name="Szebenyi C."/>
            <person name="Tomsovsky M."/>
            <person name="Tulloss R.E."/>
            <person name="Uehling J."/>
            <person name="Grigoriev I.V."/>
            <person name="Vagvolgyi C."/>
            <person name="Papp T."/>
            <person name="Martin F.M."/>
            <person name="Miettinen O."/>
            <person name="Hibbett D.S."/>
            <person name="Nagy L.G."/>
        </authorList>
    </citation>
    <scope>NUCLEOTIDE SEQUENCE [LARGE SCALE GENOMIC DNA]</scope>
    <source>
        <strain evidence="1 2">CBS 121175</strain>
    </source>
</reference>
<evidence type="ECO:0000313" key="2">
    <source>
        <dbReference type="Proteomes" id="UP000307440"/>
    </source>
</evidence>
<dbReference type="AlphaFoldDB" id="A0A5C3KBF5"/>
<accession>A0A5C3KBF5</accession>
<dbReference type="Proteomes" id="UP000307440">
    <property type="component" value="Unassembled WGS sequence"/>
</dbReference>
<gene>
    <name evidence="1" type="ORF">FA15DRAFT_356404</name>
</gene>
<dbReference type="EMBL" id="ML210554">
    <property type="protein sequence ID" value="TFK17182.1"/>
    <property type="molecule type" value="Genomic_DNA"/>
</dbReference>
<keyword evidence="2" id="KW-1185">Reference proteome</keyword>
<organism evidence="1 2">
    <name type="scientific">Coprinopsis marcescibilis</name>
    <name type="common">Agaric fungus</name>
    <name type="synonym">Psathyrella marcescibilis</name>
    <dbReference type="NCBI Taxonomy" id="230819"/>
    <lineage>
        <taxon>Eukaryota</taxon>
        <taxon>Fungi</taxon>
        <taxon>Dikarya</taxon>
        <taxon>Basidiomycota</taxon>
        <taxon>Agaricomycotina</taxon>
        <taxon>Agaricomycetes</taxon>
        <taxon>Agaricomycetidae</taxon>
        <taxon>Agaricales</taxon>
        <taxon>Agaricineae</taxon>
        <taxon>Psathyrellaceae</taxon>
        <taxon>Coprinopsis</taxon>
    </lineage>
</organism>